<dbReference type="Proteomes" id="UP000026961">
    <property type="component" value="Chromosome 2"/>
</dbReference>
<name>A0A0D9YR42_9ORYZ</name>
<keyword evidence="2" id="KW-1185">Reference proteome</keyword>
<dbReference type="EnsemblPlants" id="OGLUM02G13870.1">
    <property type="protein sequence ID" value="OGLUM02G13870.1"/>
    <property type="gene ID" value="OGLUM02G13870"/>
</dbReference>
<proteinExistence type="predicted"/>
<dbReference type="HOGENOM" id="CLU_2501585_0_0_1"/>
<sequence length="86" mass="9894">MASCHAELFPFPPWRRSTLTPAAKLDAPQGRNVVRLASLCLPQQREKREMGEMSRRTKLFWIESREVIHPVLMVEGENILFCSLGK</sequence>
<evidence type="ECO:0000313" key="1">
    <source>
        <dbReference type="EnsemblPlants" id="OGLUM02G13870.1"/>
    </source>
</evidence>
<protein>
    <submittedName>
        <fullName evidence="1">Uncharacterized protein</fullName>
    </submittedName>
</protein>
<dbReference type="AlphaFoldDB" id="A0A0D9YR42"/>
<dbReference type="Gramene" id="OGLUM02G13870.1">
    <property type="protein sequence ID" value="OGLUM02G13870.1"/>
    <property type="gene ID" value="OGLUM02G13870"/>
</dbReference>
<reference evidence="1" key="2">
    <citation type="submission" date="2018-05" db="EMBL/GenBank/DDBJ databases">
        <title>OgluRS3 (Oryza glumaepatula Reference Sequence Version 3).</title>
        <authorList>
            <person name="Zhang J."/>
            <person name="Kudrna D."/>
            <person name="Lee S."/>
            <person name="Talag J."/>
            <person name="Welchert J."/>
            <person name="Wing R.A."/>
        </authorList>
    </citation>
    <scope>NUCLEOTIDE SEQUENCE [LARGE SCALE GENOMIC DNA]</scope>
</reference>
<reference evidence="1" key="1">
    <citation type="submission" date="2015-04" db="UniProtKB">
        <authorList>
            <consortium name="EnsemblPlants"/>
        </authorList>
    </citation>
    <scope>IDENTIFICATION</scope>
</reference>
<evidence type="ECO:0000313" key="2">
    <source>
        <dbReference type="Proteomes" id="UP000026961"/>
    </source>
</evidence>
<accession>A0A0D9YR42</accession>
<organism evidence="1">
    <name type="scientific">Oryza glumipatula</name>
    <dbReference type="NCBI Taxonomy" id="40148"/>
    <lineage>
        <taxon>Eukaryota</taxon>
        <taxon>Viridiplantae</taxon>
        <taxon>Streptophyta</taxon>
        <taxon>Embryophyta</taxon>
        <taxon>Tracheophyta</taxon>
        <taxon>Spermatophyta</taxon>
        <taxon>Magnoliopsida</taxon>
        <taxon>Liliopsida</taxon>
        <taxon>Poales</taxon>
        <taxon>Poaceae</taxon>
        <taxon>BOP clade</taxon>
        <taxon>Oryzoideae</taxon>
        <taxon>Oryzeae</taxon>
        <taxon>Oryzinae</taxon>
        <taxon>Oryza</taxon>
    </lineage>
</organism>